<reference evidence="1 2" key="1">
    <citation type="submission" date="2023-02" db="EMBL/GenBank/DDBJ databases">
        <title>LHISI_Scaffold_Assembly.</title>
        <authorList>
            <person name="Stuart O.P."/>
            <person name="Cleave R."/>
            <person name="Magrath M.J.L."/>
            <person name="Mikheyev A.S."/>
        </authorList>
    </citation>
    <scope>NUCLEOTIDE SEQUENCE [LARGE SCALE GENOMIC DNA]</scope>
    <source>
        <strain evidence="1">Daus_M_001</strain>
        <tissue evidence="1">Leg muscle</tissue>
    </source>
</reference>
<organism evidence="1 2">
    <name type="scientific">Dryococelus australis</name>
    <dbReference type="NCBI Taxonomy" id="614101"/>
    <lineage>
        <taxon>Eukaryota</taxon>
        <taxon>Metazoa</taxon>
        <taxon>Ecdysozoa</taxon>
        <taxon>Arthropoda</taxon>
        <taxon>Hexapoda</taxon>
        <taxon>Insecta</taxon>
        <taxon>Pterygota</taxon>
        <taxon>Neoptera</taxon>
        <taxon>Polyneoptera</taxon>
        <taxon>Phasmatodea</taxon>
        <taxon>Verophasmatodea</taxon>
        <taxon>Anareolatae</taxon>
        <taxon>Phasmatidae</taxon>
        <taxon>Eurycanthinae</taxon>
        <taxon>Dryococelus</taxon>
    </lineage>
</organism>
<dbReference type="Proteomes" id="UP001159363">
    <property type="component" value="Chromosome 6"/>
</dbReference>
<evidence type="ECO:0000313" key="1">
    <source>
        <dbReference type="EMBL" id="KAJ8879758.1"/>
    </source>
</evidence>
<protein>
    <submittedName>
        <fullName evidence="1">Uncharacterized protein</fullName>
    </submittedName>
</protein>
<evidence type="ECO:0000313" key="2">
    <source>
        <dbReference type="Proteomes" id="UP001159363"/>
    </source>
</evidence>
<keyword evidence="2" id="KW-1185">Reference proteome</keyword>
<dbReference type="EMBL" id="JARBHB010000007">
    <property type="protein sequence ID" value="KAJ8879758.1"/>
    <property type="molecule type" value="Genomic_DNA"/>
</dbReference>
<gene>
    <name evidence="1" type="ORF">PR048_020366</name>
</gene>
<accession>A0ABQ9H6H4</accession>
<proteinExistence type="predicted"/>
<comment type="caution">
    <text evidence="1">The sequence shown here is derived from an EMBL/GenBank/DDBJ whole genome shotgun (WGS) entry which is preliminary data.</text>
</comment>
<sequence length="656" mass="74982">MPDSFPFLPLPCATCTVSDDLAVGENARSPHVAVARAEVTGTGAARLDPPLYNHPPRRFFSITTLSLSVKVNPLRLQGREIMQGDTRIAAERDWAAMASDWGHDFPPKCTYSYAITKKRLRKTFKDNRECCCWNSSSDTGFSQAGASITVVREGVLWDYYLRFPSKPETKRNGSELPVSVSRANTRWFLDITNTFITADHVTLAVVYDWGRSMLGVYAQKANRRSTSAYGPEYIQHVRCSGFTSHFGVAQRAIRLRHLLFTRRQFILNEPNRHQRAVLFLGVLQFLSAFNFFETLHPSLPPGLGVAERLTHSPPTKANRVQSPAGLPDFRKWESCRTMPLVGGFSRGSPASPAPSFRRRSIFTSIALVGSRDLAKTERYMPAICDNTHTTESFLEYCSSEMTSVQAHTFTHWMRHVFHNPQQCCCLYRVNFRGNPLRECVQIWRASLKNATFEESPQDIMANRQIGQAMECPKRAKLFDAETLFVKCPLADIRRVLWLHLDGNKRLQERTRKPWKFHVFMFPAVEYHRLCSLSSRRKHASYVFQCNSNTEYLKIQLRNSRLNSELQSHDSKMAERRPPISGWYLTCQLRTVHDRILRLEFLFKVRIHVYGMSSECGGPSVVRRKLKFGKYLTDGRIEKKVAPRLAEDHVTAGQTGD</sequence>
<name>A0ABQ9H6H4_9NEOP</name>